<organism evidence="1">
    <name type="scientific">viral metagenome</name>
    <dbReference type="NCBI Taxonomy" id="1070528"/>
    <lineage>
        <taxon>unclassified sequences</taxon>
        <taxon>metagenomes</taxon>
        <taxon>organismal metagenomes</taxon>
    </lineage>
</organism>
<evidence type="ECO:0000313" key="1">
    <source>
        <dbReference type="EMBL" id="QJA80716.1"/>
    </source>
</evidence>
<dbReference type="EMBL" id="MT142432">
    <property type="protein sequence ID" value="QJA80716.1"/>
    <property type="molecule type" value="Genomic_DNA"/>
</dbReference>
<dbReference type="AlphaFoldDB" id="A0A6M3KFL2"/>
<name>A0A6M3KFL2_9ZZZZ</name>
<gene>
    <name evidence="1" type="ORF">MM415A00670_0025</name>
</gene>
<proteinExistence type="predicted"/>
<reference evidence="1" key="1">
    <citation type="submission" date="2020-03" db="EMBL/GenBank/DDBJ databases">
        <title>The deep terrestrial virosphere.</title>
        <authorList>
            <person name="Holmfeldt K."/>
            <person name="Nilsson E."/>
            <person name="Simone D."/>
            <person name="Lopez-Fernandez M."/>
            <person name="Wu X."/>
            <person name="de Brujin I."/>
            <person name="Lundin D."/>
            <person name="Andersson A."/>
            <person name="Bertilsson S."/>
            <person name="Dopson M."/>
        </authorList>
    </citation>
    <scope>NUCLEOTIDE SEQUENCE</scope>
    <source>
        <strain evidence="1">MM415A00670</strain>
    </source>
</reference>
<sequence>MQDLSERYLLQLHPANKKSEYPVNDTLTDKMEKLLSSAKKGTQYRGWHNCTGCGEMSGSCDLIVGPYITNSLAAHYLRWHRNDAPESEINKLKKL</sequence>
<protein>
    <submittedName>
        <fullName evidence="1">Uncharacterized protein</fullName>
    </submittedName>
</protein>
<accession>A0A6M3KFL2</accession>